<sequence>MSEGRPYGFEVVRLDRVEARLVAYDWAWARDNAERVAQNWQRRLASRPGLFDGPVLLSCACAIADAACTVEFFETTYSRFIAYRDGGSPDGRVANAFAAVVPWTADGAVLLGEMGRHTANAGQIYFPCGTPDRDDVRGSGVDLAGSAGREFLEETGLRLPDDAQGEWALLRGEGQLAFLRPVRFPEEARTLIDRIERHCRHEAAPELAGMVAVRDASQIDDGRMPGFVRAYLASAFGAGDGAEAADVTP</sequence>
<name>A0ABQ4TW87_9HYPH</name>
<dbReference type="InterPro" id="IPR015797">
    <property type="entry name" value="NUDIX_hydrolase-like_dom_sf"/>
</dbReference>
<organism evidence="1 2">
    <name type="scientific">Methylobacterium trifolii</name>
    <dbReference type="NCBI Taxonomy" id="1003092"/>
    <lineage>
        <taxon>Bacteria</taxon>
        <taxon>Pseudomonadati</taxon>
        <taxon>Pseudomonadota</taxon>
        <taxon>Alphaproteobacteria</taxon>
        <taxon>Hyphomicrobiales</taxon>
        <taxon>Methylobacteriaceae</taxon>
        <taxon>Methylobacterium</taxon>
    </lineage>
</organism>
<dbReference type="Gene3D" id="3.90.79.10">
    <property type="entry name" value="Nucleoside Triphosphate Pyrophosphohydrolase"/>
    <property type="match status" value="1"/>
</dbReference>
<dbReference type="SUPFAM" id="SSF55811">
    <property type="entry name" value="Nudix"/>
    <property type="match status" value="1"/>
</dbReference>
<accession>A0ABQ4TW87</accession>
<protein>
    <recommendedName>
        <fullName evidence="3">NUDIX hydrolase</fullName>
    </recommendedName>
</protein>
<gene>
    <name evidence="1" type="ORF">MPOCJGCO_0857</name>
</gene>
<reference evidence="1" key="1">
    <citation type="journal article" date="2021" name="Front. Microbiol.">
        <title>Comprehensive Comparative Genomics and Phenotyping of Methylobacterium Species.</title>
        <authorList>
            <person name="Alessa O."/>
            <person name="Ogura Y."/>
            <person name="Fujitani Y."/>
            <person name="Takami H."/>
            <person name="Hayashi T."/>
            <person name="Sahin N."/>
            <person name="Tani A."/>
        </authorList>
    </citation>
    <scope>NUCLEOTIDE SEQUENCE</scope>
    <source>
        <strain evidence="1">DSM 23632</strain>
    </source>
</reference>
<keyword evidence="2" id="KW-1185">Reference proteome</keyword>
<comment type="caution">
    <text evidence="1">The sequence shown here is derived from an EMBL/GenBank/DDBJ whole genome shotgun (WGS) entry which is preliminary data.</text>
</comment>
<reference evidence="1" key="2">
    <citation type="submission" date="2021-08" db="EMBL/GenBank/DDBJ databases">
        <authorList>
            <person name="Tani A."/>
            <person name="Ola A."/>
            <person name="Ogura Y."/>
            <person name="Katsura K."/>
            <person name="Hayashi T."/>
        </authorList>
    </citation>
    <scope>NUCLEOTIDE SEQUENCE</scope>
    <source>
        <strain evidence="1">DSM 23632</strain>
    </source>
</reference>
<evidence type="ECO:0000313" key="2">
    <source>
        <dbReference type="Proteomes" id="UP001055057"/>
    </source>
</evidence>
<dbReference type="RefSeq" id="WP_238181377.1">
    <property type="nucleotide sequence ID" value="NZ_BPRB01000050.1"/>
</dbReference>
<evidence type="ECO:0000313" key="1">
    <source>
        <dbReference type="EMBL" id="GJE58774.1"/>
    </source>
</evidence>
<dbReference type="EMBL" id="BPRB01000050">
    <property type="protein sequence ID" value="GJE58774.1"/>
    <property type="molecule type" value="Genomic_DNA"/>
</dbReference>
<dbReference type="Proteomes" id="UP001055057">
    <property type="component" value="Unassembled WGS sequence"/>
</dbReference>
<evidence type="ECO:0008006" key="3">
    <source>
        <dbReference type="Google" id="ProtNLM"/>
    </source>
</evidence>
<proteinExistence type="predicted"/>